<feature type="compositionally biased region" description="Polar residues" evidence="1">
    <location>
        <begin position="66"/>
        <end position="75"/>
    </location>
</feature>
<dbReference type="AlphaFoldDB" id="A0A5B0N9Q8"/>
<dbReference type="Proteomes" id="UP000324748">
    <property type="component" value="Unassembled WGS sequence"/>
</dbReference>
<evidence type="ECO:0000256" key="1">
    <source>
        <dbReference type="SAM" id="MobiDB-lite"/>
    </source>
</evidence>
<evidence type="ECO:0000313" key="3">
    <source>
        <dbReference type="Proteomes" id="UP000324748"/>
    </source>
</evidence>
<name>A0A5B0N9Q8_PUCGR</name>
<gene>
    <name evidence="2" type="ORF">PGT21_030223</name>
</gene>
<sequence>MLAWRQLHRHQTTFPPNHTKAETLEVWGTKGEISIQTTASPPEEEETKMGPAHPDICLDSGIPSRFQPNQTSASASAGGYPPQK</sequence>
<organism evidence="2 3">
    <name type="scientific">Puccinia graminis f. sp. tritici</name>
    <dbReference type="NCBI Taxonomy" id="56615"/>
    <lineage>
        <taxon>Eukaryota</taxon>
        <taxon>Fungi</taxon>
        <taxon>Dikarya</taxon>
        <taxon>Basidiomycota</taxon>
        <taxon>Pucciniomycotina</taxon>
        <taxon>Pucciniomycetes</taxon>
        <taxon>Pucciniales</taxon>
        <taxon>Pucciniaceae</taxon>
        <taxon>Puccinia</taxon>
    </lineage>
</organism>
<evidence type="ECO:0000313" key="2">
    <source>
        <dbReference type="EMBL" id="KAA1084529.1"/>
    </source>
</evidence>
<protein>
    <submittedName>
        <fullName evidence="2">Uncharacterized protein</fullName>
    </submittedName>
</protein>
<accession>A0A5B0N9Q8</accession>
<feature type="region of interest" description="Disordered" evidence="1">
    <location>
        <begin position="29"/>
        <end position="84"/>
    </location>
</feature>
<comment type="caution">
    <text evidence="2">The sequence shown here is derived from an EMBL/GenBank/DDBJ whole genome shotgun (WGS) entry which is preliminary data.</text>
</comment>
<proteinExistence type="predicted"/>
<dbReference type="EMBL" id="VSWC01000118">
    <property type="protein sequence ID" value="KAA1084529.1"/>
    <property type="molecule type" value="Genomic_DNA"/>
</dbReference>
<reference evidence="2 3" key="1">
    <citation type="submission" date="2019-05" db="EMBL/GenBank/DDBJ databases">
        <title>Emergence of the Ug99 lineage of the wheat stem rust pathogen through somatic hybridization.</title>
        <authorList>
            <person name="Li F."/>
            <person name="Upadhyaya N.M."/>
            <person name="Sperschneider J."/>
            <person name="Matny O."/>
            <person name="Nguyen-Phuc H."/>
            <person name="Mago R."/>
            <person name="Raley C."/>
            <person name="Miller M.E."/>
            <person name="Silverstein K.A.T."/>
            <person name="Henningsen E."/>
            <person name="Hirsch C.D."/>
            <person name="Visser B."/>
            <person name="Pretorius Z.A."/>
            <person name="Steffenson B.J."/>
            <person name="Schwessinger B."/>
            <person name="Dodds P.N."/>
            <person name="Figueroa M."/>
        </authorList>
    </citation>
    <scope>NUCLEOTIDE SEQUENCE [LARGE SCALE GENOMIC DNA]</scope>
    <source>
        <strain evidence="2">21-0</strain>
    </source>
</reference>
<keyword evidence="3" id="KW-1185">Reference proteome</keyword>